<comment type="caution">
    <text evidence="2">The sequence shown here is derived from an EMBL/GenBank/DDBJ whole genome shotgun (WGS) entry which is preliminary data.</text>
</comment>
<dbReference type="InterPro" id="IPR003961">
    <property type="entry name" value="FN3_dom"/>
</dbReference>
<dbReference type="Pfam" id="PF00041">
    <property type="entry name" value="fn3"/>
    <property type="match status" value="1"/>
</dbReference>
<dbReference type="SUPFAM" id="SSF49313">
    <property type="entry name" value="Cadherin-like"/>
    <property type="match status" value="2"/>
</dbReference>
<dbReference type="SMART" id="SM00089">
    <property type="entry name" value="PKD"/>
    <property type="match status" value="3"/>
</dbReference>
<name>A0A0F9EF88_9ZZZZ</name>
<dbReference type="InterPro" id="IPR013783">
    <property type="entry name" value="Ig-like_fold"/>
</dbReference>
<dbReference type="InterPro" id="IPR015919">
    <property type="entry name" value="Cadherin-like_sf"/>
</dbReference>
<dbReference type="InterPro" id="IPR006644">
    <property type="entry name" value="Cadg"/>
</dbReference>
<feature type="domain" description="Fibronectin type-III" evidence="1">
    <location>
        <begin position="70"/>
        <end position="158"/>
    </location>
</feature>
<evidence type="ECO:0000259" key="1">
    <source>
        <dbReference type="PROSITE" id="PS50853"/>
    </source>
</evidence>
<organism evidence="2">
    <name type="scientific">marine sediment metagenome</name>
    <dbReference type="NCBI Taxonomy" id="412755"/>
    <lineage>
        <taxon>unclassified sequences</taxon>
        <taxon>metagenomes</taxon>
        <taxon>ecological metagenomes</taxon>
    </lineage>
</organism>
<accession>A0A0F9EF88</accession>
<dbReference type="GO" id="GO:0005509">
    <property type="term" value="F:calcium ion binding"/>
    <property type="evidence" value="ECO:0007669"/>
    <property type="project" value="InterPro"/>
</dbReference>
<dbReference type="InterPro" id="IPR022409">
    <property type="entry name" value="PKD/Chitinase_dom"/>
</dbReference>
<proteinExistence type="predicted"/>
<dbReference type="EMBL" id="LAZR01037266">
    <property type="protein sequence ID" value="KKL22663.1"/>
    <property type="molecule type" value="Genomic_DNA"/>
</dbReference>
<gene>
    <name evidence="2" type="ORF">LCGC14_2433190</name>
</gene>
<dbReference type="SUPFAM" id="SSF49265">
    <property type="entry name" value="Fibronectin type III"/>
    <property type="match status" value="1"/>
</dbReference>
<dbReference type="SMART" id="SM00060">
    <property type="entry name" value="FN3"/>
    <property type="match status" value="1"/>
</dbReference>
<protein>
    <recommendedName>
        <fullName evidence="1">Fibronectin type-III domain-containing protein</fullName>
    </recommendedName>
</protein>
<feature type="non-terminal residue" evidence="2">
    <location>
        <position position="1"/>
    </location>
</feature>
<reference evidence="2" key="1">
    <citation type="journal article" date="2015" name="Nature">
        <title>Complex archaea that bridge the gap between prokaryotes and eukaryotes.</title>
        <authorList>
            <person name="Spang A."/>
            <person name="Saw J.H."/>
            <person name="Jorgensen S.L."/>
            <person name="Zaremba-Niedzwiedzka K."/>
            <person name="Martijn J."/>
            <person name="Lind A.E."/>
            <person name="van Eijk R."/>
            <person name="Schleper C."/>
            <person name="Guy L."/>
            <person name="Ettema T.J."/>
        </authorList>
    </citation>
    <scope>NUCLEOTIDE SEQUENCE</scope>
</reference>
<feature type="non-terminal residue" evidence="2">
    <location>
        <position position="522"/>
    </location>
</feature>
<dbReference type="CDD" id="cd00063">
    <property type="entry name" value="FN3"/>
    <property type="match status" value="1"/>
</dbReference>
<sequence length="522" mass="55277">QGKFGRYKKEDRFTVERVGSTIVYKKNDVVFYTSATPTDSALYVDTAIYTSGGEISNVKLIGLGPPDITPPTTPTVLQATAVSSSQIDLSWSASTDNTGVTGYRIYRDGTEIATIAATTYSDTGLSVLTTYSYTVSAYDAAGNESNQSSSVLVTTLSLPVNNPPVLDTIADITVTEGDTVTLIPTANDPDGDTLTYTYSGWMTSASYTTSYGDAGIHTVTVTVSDGILTDSQVVTITVVDVDVAPVLDPIANITVNEGETVTLNPTATDPGGDTLTYTYTGWMTSSSYTTNYNDSGTHAVTVTVSDGTLTDSQVVTVIVLNGNRPPVLDTIANITVNEGVTITFNPTATDPDGDTLTYTYTGWMTSASYTTNYNDAGIHTVTVTVSDGSLTDSQVVTITVNDDPNQVTSITWVDTVGVIVNGNTITKNVPDGWGNGGAASLESFTGDGGVEFVATQTDTYRMCGLSSTNTDADYASIEYALYLRPNGELQVYENGVIQGGFGRYKKGDRFRVERVGSTIVYK</sequence>
<dbReference type="AlphaFoldDB" id="A0A0F9EF88"/>
<dbReference type="GO" id="GO:0016020">
    <property type="term" value="C:membrane"/>
    <property type="evidence" value="ECO:0007669"/>
    <property type="project" value="InterPro"/>
</dbReference>
<evidence type="ECO:0000313" key="2">
    <source>
        <dbReference type="EMBL" id="KKL22663.1"/>
    </source>
</evidence>
<dbReference type="SMART" id="SM00736">
    <property type="entry name" value="CADG"/>
    <property type="match status" value="2"/>
</dbReference>
<dbReference type="InterPro" id="IPR036116">
    <property type="entry name" value="FN3_sf"/>
</dbReference>
<dbReference type="Gene3D" id="2.60.40.10">
    <property type="entry name" value="Immunoglobulins"/>
    <property type="match status" value="4"/>
</dbReference>
<dbReference type="Pfam" id="PF17963">
    <property type="entry name" value="Big_9"/>
    <property type="match status" value="3"/>
</dbReference>
<dbReference type="PROSITE" id="PS50853">
    <property type="entry name" value="FN3"/>
    <property type="match status" value="1"/>
</dbReference>